<keyword evidence="1" id="KW-0418">Kinase</keyword>
<dbReference type="GO" id="GO:0047700">
    <property type="term" value="F:beta-glucoside kinase activity"/>
    <property type="evidence" value="ECO:0007669"/>
    <property type="project" value="UniProtKB-EC"/>
</dbReference>
<keyword evidence="2" id="KW-1185">Reference proteome</keyword>
<reference evidence="1 2" key="1">
    <citation type="submission" date="2018-06" db="EMBL/GenBank/DDBJ databases">
        <authorList>
            <consortium name="Pathogen Informatics"/>
            <person name="Doyle S."/>
        </authorList>
    </citation>
    <scope>NUCLEOTIDE SEQUENCE [LARGE SCALE GENOMIC DNA]</scope>
    <source>
        <strain evidence="1 2">NCTC13093</strain>
    </source>
</reference>
<dbReference type="PANTHER" id="PTHR18964">
    <property type="entry name" value="ROK (REPRESSOR, ORF, KINASE) FAMILY"/>
    <property type="match status" value="1"/>
</dbReference>
<dbReference type="PANTHER" id="PTHR18964:SF165">
    <property type="entry name" value="BETA-GLUCOSIDE KINASE"/>
    <property type="match status" value="1"/>
</dbReference>
<protein>
    <submittedName>
        <fullName evidence="1">Beta-glucoside kinase</fullName>
        <ecNumber evidence="1">2.7.1.85</ecNumber>
    </submittedName>
</protein>
<organism evidence="1 2">
    <name type="scientific">Anaerobiospirillum thomasii</name>
    <dbReference type="NCBI Taxonomy" id="179995"/>
    <lineage>
        <taxon>Bacteria</taxon>
        <taxon>Pseudomonadati</taxon>
        <taxon>Pseudomonadota</taxon>
        <taxon>Gammaproteobacteria</taxon>
        <taxon>Aeromonadales</taxon>
        <taxon>Succinivibrionaceae</taxon>
        <taxon>Anaerobiospirillum</taxon>
    </lineage>
</organism>
<dbReference type="OrthoDB" id="9810372at2"/>
<evidence type="ECO:0000313" key="1">
    <source>
        <dbReference type="EMBL" id="SPT69740.1"/>
    </source>
</evidence>
<keyword evidence="1" id="KW-0808">Transferase</keyword>
<dbReference type="CDD" id="cd24068">
    <property type="entry name" value="ASKHA_NBD_ROK_FnNanK-like"/>
    <property type="match status" value="1"/>
</dbReference>
<evidence type="ECO:0000313" key="2">
    <source>
        <dbReference type="Proteomes" id="UP000250086"/>
    </source>
</evidence>
<dbReference type="Pfam" id="PF00480">
    <property type="entry name" value="ROK"/>
    <property type="match status" value="1"/>
</dbReference>
<dbReference type="AlphaFoldDB" id="A0A2X0VBB0"/>
<dbReference type="InterPro" id="IPR000600">
    <property type="entry name" value="ROK"/>
</dbReference>
<dbReference type="EMBL" id="UAPV01000001">
    <property type="protein sequence ID" value="SPT69740.1"/>
    <property type="molecule type" value="Genomic_DNA"/>
</dbReference>
<dbReference type="SUPFAM" id="SSF53067">
    <property type="entry name" value="Actin-like ATPase domain"/>
    <property type="match status" value="1"/>
</dbReference>
<sequence length="300" mass="32360">MSDKLCILIDIGGTAIKYGVSSYAGDFLTKDQMPTQAKEHGGPGIVKKVKDIVTNYLATYADKIDAVAISTAGMVDPDSCKIVYSLPDAIPDYTGVNYKEIIYDNFKLPCFVENDVNCAAMGEKWLGAGRGCHSIFAMTIGTSIGGAMICNDRLISGASNSAGEIAYMRTPKGILHDTASTTYLVKTYAAMKGLDVKDVNGIIIFDNAQKGEIQAVEAIDMLIDNLTDGIANVVTVQNPQAVILGGGIMARKEYLKERIENSLATKLREIVFKATRIEFASLQNDAGMLGALYNLKQRMQ</sequence>
<gene>
    <name evidence="1" type="primary">bglK</name>
    <name evidence="1" type="ORF">NCTC13093_01120</name>
</gene>
<name>A0A2X0VBB0_9GAMM</name>
<accession>A0A2X0VBB0</accession>
<proteinExistence type="predicted"/>
<dbReference type="InterPro" id="IPR043129">
    <property type="entry name" value="ATPase_NBD"/>
</dbReference>
<dbReference type="Proteomes" id="UP000250086">
    <property type="component" value="Unassembled WGS sequence"/>
</dbReference>
<dbReference type="Gene3D" id="3.30.420.40">
    <property type="match status" value="2"/>
</dbReference>
<dbReference type="EC" id="2.7.1.85" evidence="1"/>
<dbReference type="RefSeq" id="WP_113743887.1">
    <property type="nucleotide sequence ID" value="NZ_UAPU01000007.1"/>
</dbReference>